<evidence type="ECO:0000256" key="3">
    <source>
        <dbReference type="RuleBase" id="RU365003"/>
    </source>
</evidence>
<dbReference type="PANTHER" id="PTHR13299">
    <property type="entry name" value="PEROXISOMAL MEMBRANE PROTEIN PEX16"/>
    <property type="match status" value="1"/>
</dbReference>
<comment type="similarity">
    <text evidence="1 3">Belongs to the peroxin-16 family.</text>
</comment>
<keyword evidence="3" id="KW-0962">Peroxisome biogenesis</keyword>
<evidence type="ECO:0000256" key="2">
    <source>
        <dbReference type="ARBA" id="ARBA00018577"/>
    </source>
</evidence>
<dbReference type="Pfam" id="PF08610">
    <property type="entry name" value="Pex16"/>
    <property type="match status" value="1"/>
</dbReference>
<dbReference type="GO" id="GO:0005778">
    <property type="term" value="C:peroxisomal membrane"/>
    <property type="evidence" value="ECO:0007669"/>
    <property type="project" value="UniProtKB-SubCell"/>
</dbReference>
<accession>A0A336M600</accession>
<sequence length="409" mass="46843">MGTGYQAPSSALSAHSSSSTPSTTSSADTNNNQNHNNISGIASDSNSEIKKYIRRKVLRSCLVISQSVMSRTTIFNISKLYDSYSNWVAKNPTKVGDVETAIKYASYFVAGRISSSTVISELIYSMSNLLVLFNDRIIEKNNLPSDRIRDGTENMLVLILTRLEYCEVFIELSAQKMWGNKGKWFIIVVIQFIKCIGRLVLTLHYKNSIVQSPPISVLDRKKFDENNKPIAGDSGSDMFNMNGRITFTLRRSGRVVRKVDGAPPLYLRNWRNLGKECKPDSQTANMNTLTHAETLYVLKPMIHLGGVALFGYKSWRSWSIALFIDLISLRMYINNRRLLTKIQKVEISRRIMSLLLYLMRSPFYDKYSRDKINCLLRTLSKHIPFTKAIVTPLKDYIPYWQETYFHMWS</sequence>
<name>A0A336M600_CULSO</name>
<protein>
    <recommendedName>
        <fullName evidence="2 3">Peroxisomal membrane protein PEX16</fullName>
    </recommendedName>
</protein>
<dbReference type="AlphaFoldDB" id="A0A336M600"/>
<evidence type="ECO:0000256" key="1">
    <source>
        <dbReference type="ARBA" id="ARBA00009505"/>
    </source>
</evidence>
<feature type="region of interest" description="Disordered" evidence="4">
    <location>
        <begin position="1"/>
        <end position="42"/>
    </location>
</feature>
<dbReference type="InterPro" id="IPR013919">
    <property type="entry name" value="Pex16"/>
</dbReference>
<gene>
    <name evidence="5" type="primary">CSON012666</name>
</gene>
<dbReference type="OMA" id="NDYRPFW"/>
<dbReference type="VEuPathDB" id="VectorBase:CSON012666"/>
<dbReference type="GO" id="GO:0007031">
    <property type="term" value="P:peroxisome organization"/>
    <property type="evidence" value="ECO:0007669"/>
    <property type="project" value="UniProtKB-KW"/>
</dbReference>
<dbReference type="EMBL" id="UFQT01000609">
    <property type="protein sequence ID" value="SSX25694.1"/>
    <property type="molecule type" value="Genomic_DNA"/>
</dbReference>
<proteinExistence type="inferred from homology"/>
<evidence type="ECO:0000313" key="5">
    <source>
        <dbReference type="EMBL" id="SSX25694.1"/>
    </source>
</evidence>
<reference evidence="5" key="1">
    <citation type="submission" date="2018-07" db="EMBL/GenBank/DDBJ databases">
        <authorList>
            <person name="Quirk P.G."/>
            <person name="Krulwich T.A."/>
        </authorList>
    </citation>
    <scope>NUCLEOTIDE SEQUENCE</scope>
</reference>
<keyword evidence="3" id="KW-0576">Peroxisome</keyword>
<organism evidence="5">
    <name type="scientific">Culicoides sonorensis</name>
    <name type="common">Biting midge</name>
    <dbReference type="NCBI Taxonomy" id="179676"/>
    <lineage>
        <taxon>Eukaryota</taxon>
        <taxon>Metazoa</taxon>
        <taxon>Ecdysozoa</taxon>
        <taxon>Arthropoda</taxon>
        <taxon>Hexapoda</taxon>
        <taxon>Insecta</taxon>
        <taxon>Pterygota</taxon>
        <taxon>Neoptera</taxon>
        <taxon>Endopterygota</taxon>
        <taxon>Diptera</taxon>
        <taxon>Nematocera</taxon>
        <taxon>Chironomoidea</taxon>
        <taxon>Ceratopogonidae</taxon>
        <taxon>Ceratopogoninae</taxon>
        <taxon>Culicoides</taxon>
        <taxon>Monoculicoides</taxon>
    </lineage>
</organism>
<evidence type="ECO:0000256" key="4">
    <source>
        <dbReference type="SAM" id="MobiDB-lite"/>
    </source>
</evidence>
<feature type="compositionally biased region" description="Low complexity" evidence="4">
    <location>
        <begin position="7"/>
        <end position="37"/>
    </location>
</feature>
<comment type="subcellular location">
    <subcellularLocation>
        <location evidence="3">Peroxisome membrane</location>
    </subcellularLocation>
</comment>
<dbReference type="PANTHER" id="PTHR13299:SF0">
    <property type="entry name" value="PEROXISOMAL MEMBRANE PROTEIN PEX16"/>
    <property type="match status" value="1"/>
</dbReference>